<keyword evidence="3 9" id="KW-0808">Transferase</keyword>
<dbReference type="InterPro" id="IPR036282">
    <property type="entry name" value="Glutathione-S-Trfase_C_sf"/>
</dbReference>
<dbReference type="STRING" id="6669.E9GD42"/>
<dbReference type="CDD" id="cd03192">
    <property type="entry name" value="GST_C_Sigma_like"/>
    <property type="match status" value="1"/>
</dbReference>
<keyword evidence="10" id="KW-1185">Reference proteome</keyword>
<evidence type="ECO:0000313" key="9">
    <source>
        <dbReference type="EMBL" id="QNM80599.1"/>
    </source>
</evidence>
<accession>E9GD42</accession>
<dbReference type="HOGENOM" id="CLU_039475_1_0_1"/>
<dbReference type="InterPro" id="IPR040079">
    <property type="entry name" value="Glutathione_S-Trfase"/>
</dbReference>
<evidence type="ECO:0000259" key="7">
    <source>
        <dbReference type="PROSITE" id="PS50405"/>
    </source>
</evidence>
<dbReference type="SFLD" id="SFLDG00363">
    <property type="entry name" value="AMPS_(cytGST):_Alpha-__Mu-__Pi"/>
    <property type="match status" value="1"/>
</dbReference>
<dbReference type="SFLD" id="SFLDG01205">
    <property type="entry name" value="AMPS.1"/>
    <property type="match status" value="1"/>
</dbReference>
<dbReference type="Proteomes" id="UP000000305">
    <property type="component" value="Unassembled WGS sequence"/>
</dbReference>
<dbReference type="InterPro" id="IPR010987">
    <property type="entry name" value="Glutathione-S-Trfase_C-like"/>
</dbReference>
<proteinExistence type="evidence at transcript level"/>
<dbReference type="Gene3D" id="1.20.1050.10">
    <property type="match status" value="1"/>
</dbReference>
<protein>
    <recommendedName>
        <fullName evidence="2">glutathione transferase</fullName>
        <ecNumber evidence="2">2.5.1.18</ecNumber>
    </recommendedName>
</protein>
<evidence type="ECO:0000256" key="2">
    <source>
        <dbReference type="ARBA" id="ARBA00012452"/>
    </source>
</evidence>
<dbReference type="SFLD" id="SFLDS00019">
    <property type="entry name" value="Glutathione_Transferase_(cytos"/>
    <property type="match status" value="1"/>
</dbReference>
<comment type="similarity">
    <text evidence="1">Belongs to the GST superfamily. Alpha family.</text>
</comment>
<dbReference type="SUPFAM" id="SSF47616">
    <property type="entry name" value="GST C-terminal domain-like"/>
    <property type="match status" value="1"/>
</dbReference>
<dbReference type="PROSITE" id="PS50404">
    <property type="entry name" value="GST_NTER"/>
    <property type="match status" value="1"/>
</dbReference>
<dbReference type="Pfam" id="PF14497">
    <property type="entry name" value="GST_C_3"/>
    <property type="match status" value="1"/>
</dbReference>
<dbReference type="InterPro" id="IPR004046">
    <property type="entry name" value="GST_C"/>
</dbReference>
<dbReference type="CDD" id="cd03039">
    <property type="entry name" value="GST_N_Sigma_like"/>
    <property type="match status" value="1"/>
</dbReference>
<dbReference type="GO" id="GO:0006749">
    <property type="term" value="P:glutathione metabolic process"/>
    <property type="evidence" value="ECO:0000318"/>
    <property type="project" value="GO_Central"/>
</dbReference>
<comment type="catalytic activity">
    <reaction evidence="5">
        <text>RX + glutathione = an S-substituted glutathione + a halide anion + H(+)</text>
        <dbReference type="Rhea" id="RHEA:16437"/>
        <dbReference type="ChEBI" id="CHEBI:15378"/>
        <dbReference type="ChEBI" id="CHEBI:16042"/>
        <dbReference type="ChEBI" id="CHEBI:17792"/>
        <dbReference type="ChEBI" id="CHEBI:57925"/>
        <dbReference type="ChEBI" id="CHEBI:90779"/>
        <dbReference type="EC" id="2.5.1.18"/>
    </reaction>
</comment>
<feature type="domain" description="GST N-terminal" evidence="6">
    <location>
        <begin position="4"/>
        <end position="81"/>
    </location>
</feature>
<sequence length="212" mass="24205">MAVYKLHYFDNPRRGHAELSRLILSQAGVQFEDVRFPHSEWPNMKPTTPFGQVPILEVNGQMLAQSNAIARYLARQHGLAGKDEWEQAQTDMYIENINDLLNAVAVPFVEKDPAKQKEMYGKFMTETIAFHVVAVEKQLKKNNTGYLVGDRLTAADLAYYALFSDFIEVKFGGAFLKDAPLLKSLLVRVRTSPNVKKWIDFRNSKYYPDGNE</sequence>
<dbReference type="EC" id="2.5.1.18" evidence="2"/>
<dbReference type="FunFam" id="1.20.1050.10:FF:000030">
    <property type="entry name" value="Glutathione S-transferase S1"/>
    <property type="match status" value="1"/>
</dbReference>
<feature type="domain" description="GST C-terminal" evidence="7">
    <location>
        <begin position="83"/>
        <end position="209"/>
    </location>
</feature>
<reference evidence="8 10" key="1">
    <citation type="journal article" date="2011" name="Science">
        <title>The ecoresponsive genome of Daphnia pulex.</title>
        <authorList>
            <person name="Colbourne J.K."/>
            <person name="Pfrender M.E."/>
            <person name="Gilbert D."/>
            <person name="Thomas W.K."/>
            <person name="Tucker A."/>
            <person name="Oakley T.H."/>
            <person name="Tokishita S."/>
            <person name="Aerts A."/>
            <person name="Arnold G.J."/>
            <person name="Basu M.K."/>
            <person name="Bauer D.J."/>
            <person name="Caceres C.E."/>
            <person name="Carmel L."/>
            <person name="Casola C."/>
            <person name="Choi J.H."/>
            <person name="Detter J.C."/>
            <person name="Dong Q."/>
            <person name="Dusheyko S."/>
            <person name="Eads B.D."/>
            <person name="Frohlich T."/>
            <person name="Geiler-Samerotte K.A."/>
            <person name="Gerlach D."/>
            <person name="Hatcher P."/>
            <person name="Jogdeo S."/>
            <person name="Krijgsveld J."/>
            <person name="Kriventseva E.V."/>
            <person name="Kultz D."/>
            <person name="Laforsch C."/>
            <person name="Lindquist E."/>
            <person name="Lopez J."/>
            <person name="Manak J.R."/>
            <person name="Muller J."/>
            <person name="Pangilinan J."/>
            <person name="Patwardhan R.P."/>
            <person name="Pitluck S."/>
            <person name="Pritham E.J."/>
            <person name="Rechtsteiner A."/>
            <person name="Rho M."/>
            <person name="Rogozin I.B."/>
            <person name="Sakarya O."/>
            <person name="Salamov A."/>
            <person name="Schaack S."/>
            <person name="Shapiro H."/>
            <person name="Shiga Y."/>
            <person name="Skalitzky C."/>
            <person name="Smith Z."/>
            <person name="Souvorov A."/>
            <person name="Sung W."/>
            <person name="Tang Z."/>
            <person name="Tsuchiya D."/>
            <person name="Tu H."/>
            <person name="Vos H."/>
            <person name="Wang M."/>
            <person name="Wolf Y.I."/>
            <person name="Yamagata H."/>
            <person name="Yamada T."/>
            <person name="Ye Y."/>
            <person name="Shaw J.R."/>
            <person name="Andrews J."/>
            <person name="Crease T.J."/>
            <person name="Tang H."/>
            <person name="Lucas S.M."/>
            <person name="Robertson H.M."/>
            <person name="Bork P."/>
            <person name="Koonin E.V."/>
            <person name="Zdobnov E.M."/>
            <person name="Grigoriev I.V."/>
            <person name="Lynch M."/>
            <person name="Boore J.L."/>
        </authorList>
    </citation>
    <scope>NUCLEOTIDE SEQUENCE [LARGE SCALE GENOMIC DNA]</scope>
</reference>
<evidence type="ECO:0000256" key="4">
    <source>
        <dbReference type="ARBA" id="ARBA00038317"/>
    </source>
</evidence>
<comment type="similarity">
    <text evidence="4">Belongs to the GST superfamily. Sigma family.</text>
</comment>
<dbReference type="InterPro" id="IPR004045">
    <property type="entry name" value="Glutathione_S-Trfase_N"/>
</dbReference>
<organism evidence="8 10">
    <name type="scientific">Daphnia pulex</name>
    <name type="common">Water flea</name>
    <dbReference type="NCBI Taxonomy" id="6669"/>
    <lineage>
        <taxon>Eukaryota</taxon>
        <taxon>Metazoa</taxon>
        <taxon>Ecdysozoa</taxon>
        <taxon>Arthropoda</taxon>
        <taxon>Crustacea</taxon>
        <taxon>Branchiopoda</taxon>
        <taxon>Diplostraca</taxon>
        <taxon>Cladocera</taxon>
        <taxon>Anomopoda</taxon>
        <taxon>Daphniidae</taxon>
        <taxon>Daphnia</taxon>
    </lineage>
</organism>
<evidence type="ECO:0000259" key="6">
    <source>
        <dbReference type="PROSITE" id="PS50404"/>
    </source>
</evidence>
<dbReference type="Gene3D" id="3.40.30.10">
    <property type="entry name" value="Glutaredoxin"/>
    <property type="match status" value="1"/>
</dbReference>
<evidence type="ECO:0000313" key="8">
    <source>
        <dbReference type="EMBL" id="EFX82670.1"/>
    </source>
</evidence>
<dbReference type="AlphaFoldDB" id="E9GD42"/>
<dbReference type="KEGG" id="dpx:DAPPUDRAFT_316498"/>
<evidence type="ECO:0000256" key="5">
    <source>
        <dbReference type="ARBA" id="ARBA00047960"/>
    </source>
</evidence>
<dbReference type="InterPro" id="IPR003080">
    <property type="entry name" value="GST_alpha"/>
</dbReference>
<gene>
    <name evidence="8" type="ORF">DAPPUDRAFT_316498</name>
</gene>
<dbReference type="PANTHER" id="PTHR11571:SF224">
    <property type="entry name" value="HEMATOPOIETIC PROSTAGLANDIN D SYNTHASE"/>
    <property type="match status" value="1"/>
</dbReference>
<evidence type="ECO:0000313" key="10">
    <source>
        <dbReference type="Proteomes" id="UP000000305"/>
    </source>
</evidence>
<dbReference type="FunCoup" id="E9GD42">
    <property type="interactions" value="281"/>
</dbReference>
<dbReference type="EMBL" id="MN730105">
    <property type="protein sequence ID" value="QNM80599.1"/>
    <property type="molecule type" value="mRNA"/>
</dbReference>
<dbReference type="OrthoDB" id="414243at2759"/>
<dbReference type="Pfam" id="PF02798">
    <property type="entry name" value="GST_N"/>
    <property type="match status" value="1"/>
</dbReference>
<dbReference type="EMBL" id="GL732539">
    <property type="protein sequence ID" value="EFX82670.1"/>
    <property type="molecule type" value="Genomic_DNA"/>
</dbReference>
<dbReference type="FunFam" id="3.40.30.10:FF:000035">
    <property type="entry name" value="hematopoietic prostaglandin D synthase"/>
    <property type="match status" value="1"/>
</dbReference>
<dbReference type="eggNOG" id="KOG1695">
    <property type="taxonomic scope" value="Eukaryota"/>
</dbReference>
<dbReference type="PANTHER" id="PTHR11571">
    <property type="entry name" value="GLUTATHIONE S-TRANSFERASE"/>
    <property type="match status" value="1"/>
</dbReference>
<dbReference type="PROSITE" id="PS50405">
    <property type="entry name" value="GST_CTER"/>
    <property type="match status" value="1"/>
</dbReference>
<name>E9GD42_DAPPU</name>
<dbReference type="GO" id="GO:0004364">
    <property type="term" value="F:glutathione transferase activity"/>
    <property type="evidence" value="ECO:0000318"/>
    <property type="project" value="GO_Central"/>
</dbReference>
<dbReference type="OMA" id="EHFACIE"/>
<evidence type="ECO:0000256" key="3">
    <source>
        <dbReference type="ARBA" id="ARBA00022679"/>
    </source>
</evidence>
<dbReference type="GO" id="GO:0004602">
    <property type="term" value="F:glutathione peroxidase activity"/>
    <property type="evidence" value="ECO:0007669"/>
    <property type="project" value="UniProtKB-ARBA"/>
</dbReference>
<reference evidence="9" key="2">
    <citation type="submission" date="2019-11" db="EMBL/GenBank/DDBJ databases">
        <authorList>
            <person name="Liu Z."/>
            <person name="Zhang W."/>
            <person name="Zhao Y."/>
        </authorList>
    </citation>
    <scope>NUCLEOTIDE SEQUENCE</scope>
</reference>
<dbReference type="PRINTS" id="PR01266">
    <property type="entry name" value="GSTRNSFRASEA"/>
</dbReference>
<evidence type="ECO:0000256" key="1">
    <source>
        <dbReference type="ARBA" id="ARBA00011055"/>
    </source>
</evidence>
<dbReference type="SUPFAM" id="SSF52833">
    <property type="entry name" value="Thioredoxin-like"/>
    <property type="match status" value="1"/>
</dbReference>
<dbReference type="InterPro" id="IPR050213">
    <property type="entry name" value="GST_superfamily"/>
</dbReference>
<dbReference type="InterPro" id="IPR036249">
    <property type="entry name" value="Thioredoxin-like_sf"/>
</dbReference>